<dbReference type="FunFam" id="3.40.50.1820:FF:000003">
    <property type="entry name" value="Dipeptidyl peptidase 4"/>
    <property type="match status" value="1"/>
</dbReference>
<evidence type="ECO:0000259" key="9">
    <source>
        <dbReference type="Pfam" id="PF00326"/>
    </source>
</evidence>
<dbReference type="InterPro" id="IPR001375">
    <property type="entry name" value="Peptidase_S9_cat"/>
</dbReference>
<dbReference type="Pfam" id="PF00326">
    <property type="entry name" value="Peptidase_S9"/>
    <property type="match status" value="1"/>
</dbReference>
<evidence type="ECO:0000259" key="10">
    <source>
        <dbReference type="Pfam" id="PF00930"/>
    </source>
</evidence>
<dbReference type="GO" id="GO:0005802">
    <property type="term" value="C:trans-Golgi network"/>
    <property type="evidence" value="ECO:0007669"/>
    <property type="project" value="EnsemblFungi"/>
</dbReference>
<evidence type="ECO:0000256" key="1">
    <source>
        <dbReference type="ARBA" id="ARBA00006150"/>
    </source>
</evidence>
<dbReference type="OMA" id="NYDMHIF"/>
<evidence type="ECO:0000256" key="4">
    <source>
        <dbReference type="ARBA" id="ARBA00022801"/>
    </source>
</evidence>
<proteinExistence type="inferred from homology"/>
<dbReference type="GO" id="GO:0008236">
    <property type="term" value="F:serine-type peptidase activity"/>
    <property type="evidence" value="ECO:0007669"/>
    <property type="project" value="UniProtKB-KW"/>
</dbReference>
<accession>G3AHI2</accession>
<evidence type="ECO:0008006" key="13">
    <source>
        <dbReference type="Google" id="ProtNLM"/>
    </source>
</evidence>
<keyword evidence="5" id="KW-0720">Serine protease</keyword>
<dbReference type="Proteomes" id="UP000000709">
    <property type="component" value="Unassembled WGS sequence"/>
</dbReference>
<evidence type="ECO:0000256" key="5">
    <source>
        <dbReference type="ARBA" id="ARBA00022825"/>
    </source>
</evidence>
<evidence type="ECO:0000256" key="8">
    <source>
        <dbReference type="SAM" id="Phobius"/>
    </source>
</evidence>
<feature type="transmembrane region" description="Helical" evidence="8">
    <location>
        <begin position="95"/>
        <end position="114"/>
    </location>
</feature>
<dbReference type="Pfam" id="PF00930">
    <property type="entry name" value="DPPIV_N"/>
    <property type="match status" value="1"/>
</dbReference>
<comment type="similarity">
    <text evidence="1">Belongs to the peptidase S9B family.</text>
</comment>
<evidence type="ECO:0000256" key="3">
    <source>
        <dbReference type="ARBA" id="ARBA00022670"/>
    </source>
</evidence>
<feature type="domain" description="Peptidase S9 prolyl oligopeptidase catalytic" evidence="9">
    <location>
        <begin position="727"/>
        <end position="924"/>
    </location>
</feature>
<evidence type="ECO:0000256" key="7">
    <source>
        <dbReference type="SAM" id="MobiDB-lite"/>
    </source>
</evidence>
<keyword evidence="12" id="KW-1185">Reference proteome</keyword>
<keyword evidence="2" id="KW-0031">Aminopeptidase</keyword>
<dbReference type="KEGG" id="spaa:SPAPADRAFT_134971"/>
<protein>
    <recommendedName>
        <fullName evidence="13">Dipeptidyl aminopeptidase</fullName>
    </recommendedName>
</protein>
<dbReference type="InterPro" id="IPR029058">
    <property type="entry name" value="AB_hydrolase_fold"/>
</dbReference>
<feature type="region of interest" description="Disordered" evidence="7">
    <location>
        <begin position="1"/>
        <end position="52"/>
    </location>
</feature>
<keyword evidence="4" id="KW-0378">Hydrolase</keyword>
<reference evidence="11 12" key="1">
    <citation type="journal article" date="2011" name="Proc. Natl. Acad. Sci. U.S.A.">
        <title>Comparative genomics of xylose-fermenting fungi for enhanced biofuel production.</title>
        <authorList>
            <person name="Wohlbach D.J."/>
            <person name="Kuo A."/>
            <person name="Sato T.K."/>
            <person name="Potts K.M."/>
            <person name="Salamov A.A."/>
            <person name="LaButti K.M."/>
            <person name="Sun H."/>
            <person name="Clum A."/>
            <person name="Pangilinan J.L."/>
            <person name="Lindquist E.A."/>
            <person name="Lucas S."/>
            <person name="Lapidus A."/>
            <person name="Jin M."/>
            <person name="Gunawan C."/>
            <person name="Balan V."/>
            <person name="Dale B.E."/>
            <person name="Jeffries T.W."/>
            <person name="Zinkel R."/>
            <person name="Barry K.W."/>
            <person name="Grigoriev I.V."/>
            <person name="Gasch A.P."/>
        </authorList>
    </citation>
    <scope>NUCLEOTIDE SEQUENCE [LARGE SCALE GENOMIC DNA]</scope>
    <source>
        <strain evidence="12">NRRL Y-27907 / 11-Y1</strain>
    </source>
</reference>
<dbReference type="Gene3D" id="2.140.10.30">
    <property type="entry name" value="Dipeptidylpeptidase IV, N-terminal domain"/>
    <property type="match status" value="1"/>
</dbReference>
<keyword evidence="8" id="KW-0472">Membrane</keyword>
<dbReference type="InterPro" id="IPR050278">
    <property type="entry name" value="Serine_Prot_S9B/DPPIV"/>
</dbReference>
<dbReference type="GO" id="GO:0005886">
    <property type="term" value="C:plasma membrane"/>
    <property type="evidence" value="ECO:0007669"/>
    <property type="project" value="TreeGrafter"/>
</dbReference>
<dbReference type="InParanoid" id="G3AHI2"/>
<keyword evidence="8" id="KW-0812">Transmembrane</keyword>
<dbReference type="PANTHER" id="PTHR11731:SF160">
    <property type="entry name" value="DIPEPTIDYL AMINOPEPTIDASE A"/>
    <property type="match status" value="1"/>
</dbReference>
<keyword evidence="8" id="KW-1133">Transmembrane helix</keyword>
<feature type="compositionally biased region" description="Acidic residues" evidence="7">
    <location>
        <begin position="14"/>
        <end position="23"/>
    </location>
</feature>
<evidence type="ECO:0000256" key="6">
    <source>
        <dbReference type="ARBA" id="ARBA00023180"/>
    </source>
</evidence>
<dbReference type="GO" id="GO:0007323">
    <property type="term" value="P:peptide pheromone maturation"/>
    <property type="evidence" value="ECO:0007669"/>
    <property type="project" value="EnsemblFungi"/>
</dbReference>
<dbReference type="PANTHER" id="PTHR11731">
    <property type="entry name" value="PROTEASE FAMILY S9B,C DIPEPTIDYL-PEPTIDASE IV-RELATED"/>
    <property type="match status" value="1"/>
</dbReference>
<sequence length="929" mass="106948">MFSRNSPPSHVEEYEMVDQQEWSEPERLPDLEESTSGQTPSVDSRGSTDSESSVLFEDIENYSARQGKDIDDFNMSPTFQNTFIRYKKEGVNAKVCSAITAFFVLLWVGGIIAYSQLSPSQLASKLTWQTDVSVSGSNITLNKYDASFRNLTLQSYWKGHYATFQKKVDWLSPQQYPKEGGTSGGGFYLTNKGNEIIINQINTKYEKVFLSSIQFAYSNNFFYVKDYILNPAKAIDDKNAVQIVKTDVLEQWRKSSFALYWVYNPITGAFTPIQPPPSSKRNLEKQEILEKLHFAEFSPNGNYILFGHNHDLFIYQVSNEQITQITHDGSKNIFNGKPDWVYEEEVQSKLYWWSPNENNLIFAKLNDTNVDEVELDYYIKPSDEIGAQYDQSDQKSVEGVNQYPIHTAFKYPKPGTPNPIVTLFNYHVSEKKLDKLEDKDSSLGEEYIIYDATWIDDTNFLIKNTDRTSRVLARKLYQPGSEIKVINMQNATAEYNGWIEKQFPITVIRNKDSPENKYIDVIVQNGRNRLALFDNASSSSPKILTDGEFDVISKAVFDPVENFIYFLTNTRSSMDSHLMGIDMNDSKMTPITNIEEDGFYEAHFSPDGQFLNLFYSGPEQPWQKLFNMADIHESENKKEIIVKAKAINYYDVTKTNLNNVNIPTVVFKEIRIDKDKDGNPIKLNVKEILPPNFNTQRKYPLFVHVYGGPGSQNVQKQFDIGFLNIISAKLDAIVLVIDPRGTGGKGWKFASYATNNIGYWEPRDITTLTSEYIAVNKKFIDKDKVALWGWSYGGFTTLKCLEYDHGETFKFGMAVAPVTNWLFYDSIYTERYMNKPDQNPNYEKHAQIKDFNQFKSPKRFLIVHGTSDDNVHIQNSMWFIDRLTYNKVENFDVQIFPDSAHDISYDNAASVVYDRLFNWVRDAFMGKFD</sequence>
<dbReference type="AlphaFoldDB" id="G3AHI2"/>
<organism evidence="12">
    <name type="scientific">Spathaspora passalidarum (strain NRRL Y-27907 / 11-Y1)</name>
    <dbReference type="NCBI Taxonomy" id="619300"/>
    <lineage>
        <taxon>Eukaryota</taxon>
        <taxon>Fungi</taxon>
        <taxon>Dikarya</taxon>
        <taxon>Ascomycota</taxon>
        <taxon>Saccharomycotina</taxon>
        <taxon>Pichiomycetes</taxon>
        <taxon>Debaryomycetaceae</taxon>
        <taxon>Spathaspora</taxon>
    </lineage>
</organism>
<dbReference type="EMBL" id="GL996500">
    <property type="protein sequence ID" value="EGW34146.1"/>
    <property type="molecule type" value="Genomic_DNA"/>
</dbReference>
<dbReference type="OrthoDB" id="16520at2759"/>
<dbReference type="RefSeq" id="XP_007373730.1">
    <property type="nucleotide sequence ID" value="XM_007373668.1"/>
</dbReference>
<keyword evidence="6" id="KW-0325">Glycoprotein</keyword>
<evidence type="ECO:0000313" key="12">
    <source>
        <dbReference type="Proteomes" id="UP000000709"/>
    </source>
</evidence>
<dbReference type="GO" id="GO:0008239">
    <property type="term" value="F:dipeptidyl-peptidase activity"/>
    <property type="evidence" value="ECO:0007669"/>
    <property type="project" value="TreeGrafter"/>
</dbReference>
<dbReference type="GO" id="GO:0006508">
    <property type="term" value="P:proteolysis"/>
    <property type="evidence" value="ECO:0007669"/>
    <property type="project" value="UniProtKB-KW"/>
</dbReference>
<gene>
    <name evidence="11" type="ORF">SPAPADRAFT_134971</name>
</gene>
<dbReference type="InterPro" id="IPR002469">
    <property type="entry name" value="Peptidase_S9B_N"/>
</dbReference>
<dbReference type="eggNOG" id="KOG2100">
    <property type="taxonomic scope" value="Eukaryota"/>
</dbReference>
<dbReference type="STRING" id="619300.G3AHI2"/>
<dbReference type="MEROPS" id="S09.005"/>
<feature type="compositionally biased region" description="Polar residues" evidence="7">
    <location>
        <begin position="34"/>
        <end position="52"/>
    </location>
</feature>
<dbReference type="HOGENOM" id="CLU_006105_0_1_1"/>
<dbReference type="Gene3D" id="3.40.50.1820">
    <property type="entry name" value="alpha/beta hydrolase"/>
    <property type="match status" value="1"/>
</dbReference>
<keyword evidence="3" id="KW-0645">Protease</keyword>
<evidence type="ECO:0000313" key="11">
    <source>
        <dbReference type="EMBL" id="EGW34146.1"/>
    </source>
</evidence>
<evidence type="ECO:0000256" key="2">
    <source>
        <dbReference type="ARBA" id="ARBA00022438"/>
    </source>
</evidence>
<dbReference type="SUPFAM" id="SSF53474">
    <property type="entry name" value="alpha/beta-Hydrolases"/>
    <property type="match status" value="1"/>
</dbReference>
<feature type="domain" description="Dipeptidylpeptidase IV N-terminal" evidence="10">
    <location>
        <begin position="243"/>
        <end position="622"/>
    </location>
</feature>
<dbReference type="FunCoup" id="G3AHI2">
    <property type="interactions" value="313"/>
</dbReference>
<name>G3AHI2_SPAPN</name>
<dbReference type="GO" id="GO:0004177">
    <property type="term" value="F:aminopeptidase activity"/>
    <property type="evidence" value="ECO:0007669"/>
    <property type="project" value="UniProtKB-KW"/>
</dbReference>
<dbReference type="SUPFAM" id="SSF82171">
    <property type="entry name" value="DPP6 N-terminal domain-like"/>
    <property type="match status" value="1"/>
</dbReference>
<dbReference type="GeneID" id="18869857"/>